<dbReference type="EMBL" id="KB730508">
    <property type="protein sequence ID" value="ENH65034.1"/>
    <property type="molecule type" value="Genomic_DNA"/>
</dbReference>
<evidence type="ECO:0000313" key="2">
    <source>
        <dbReference type="Proteomes" id="UP000016928"/>
    </source>
</evidence>
<reference evidence="2" key="1">
    <citation type="submission" date="2012-09" db="EMBL/GenBank/DDBJ databases">
        <title>Genome sequencing and comparative transcriptomics of race 1 and race 4 of banana pathogen: Fusarium oxysporum f. sp. cubense.</title>
        <authorList>
            <person name="Fang X."/>
            <person name="Huang J."/>
        </authorList>
    </citation>
    <scope>NUCLEOTIDE SEQUENCE [LARGE SCALE GENOMIC DNA]</scope>
    <source>
        <strain evidence="2">race 1</strain>
    </source>
</reference>
<dbReference type="VEuPathDB" id="FungiDB:FOC1_g10001316"/>
<organism evidence="1 2">
    <name type="scientific">Fusarium oxysporum f. sp. cubense (strain race 1)</name>
    <name type="common">Panama disease fungus</name>
    <dbReference type="NCBI Taxonomy" id="1229664"/>
    <lineage>
        <taxon>Eukaryota</taxon>
        <taxon>Fungi</taxon>
        <taxon>Dikarya</taxon>
        <taxon>Ascomycota</taxon>
        <taxon>Pezizomycotina</taxon>
        <taxon>Sordariomycetes</taxon>
        <taxon>Hypocreomycetidae</taxon>
        <taxon>Hypocreales</taxon>
        <taxon>Nectriaceae</taxon>
        <taxon>Fusarium</taxon>
        <taxon>Fusarium oxysporum species complex</taxon>
    </lineage>
</organism>
<protein>
    <submittedName>
        <fullName evidence="1">Uncharacterized protein</fullName>
    </submittedName>
</protein>
<dbReference type="OrthoDB" id="4525715at2759"/>
<dbReference type="Proteomes" id="UP000016928">
    <property type="component" value="Unassembled WGS sequence"/>
</dbReference>
<dbReference type="HOGENOM" id="CLU_882903_0_0_1"/>
<gene>
    <name evidence="1" type="ORF">FOC1_g10001316</name>
</gene>
<dbReference type="OMA" id="LLWWLWD"/>
<accession>N4TQI6</accession>
<name>N4TQI6_FUSC1</name>
<proteinExistence type="predicted"/>
<reference evidence="2" key="2">
    <citation type="journal article" date="2014" name="PLoS ONE">
        <title>Genome and Transcriptome Analysis of the Fungal Pathogen Fusarium oxysporum f. sp. cubense Causing Banana Vascular Wilt Disease.</title>
        <authorList>
            <person name="Guo L."/>
            <person name="Han L."/>
            <person name="Yang L."/>
            <person name="Zeng H."/>
            <person name="Fan D."/>
            <person name="Zhu Y."/>
            <person name="Feng Y."/>
            <person name="Wang G."/>
            <person name="Peng C."/>
            <person name="Jiang X."/>
            <person name="Zhou D."/>
            <person name="Ni P."/>
            <person name="Liang C."/>
            <person name="Liu L."/>
            <person name="Wang J."/>
            <person name="Mao C."/>
            <person name="Fang X."/>
            <person name="Peng M."/>
            <person name="Huang J."/>
        </authorList>
    </citation>
    <scope>NUCLEOTIDE SEQUENCE [LARGE SCALE GENOMIC DNA]</scope>
    <source>
        <strain evidence="2">race 1</strain>
    </source>
</reference>
<sequence>MCQGLLFHACGKALWLQLAAFNPSTIILQLSGWTSGLRVTTYIFEFRTPAATWRWLWPAVRPKVSGAANKNALTKLSDAKKKCNPSSRVPFSQYYTCRVTRLYAKQPIDYTNSAPLLWWLWDELLNYLWPSGSSRGCKLEFTPARETDITLPYTISITLAYKHNNDNMELTASYGGLFHEQRIFDAPIAQFRLPETKRYGKSTMATLNIDRHTYNEEGCLAHTLDYLVPRPASIWRQAMGAFDTEKEETLVVALVGACKAEDDHFHMTESQAQQCLNLLQRFPPDAKEYINDQQLVGKKNGPYSRIANQPPGPKD</sequence>
<dbReference type="AlphaFoldDB" id="N4TQI6"/>
<evidence type="ECO:0000313" key="1">
    <source>
        <dbReference type="EMBL" id="ENH65034.1"/>
    </source>
</evidence>